<feature type="region of interest" description="Disordered" evidence="2">
    <location>
        <begin position="15"/>
        <end position="162"/>
    </location>
</feature>
<evidence type="ECO:0008006" key="5">
    <source>
        <dbReference type="Google" id="ProtNLM"/>
    </source>
</evidence>
<dbReference type="GO" id="GO:0030687">
    <property type="term" value="C:preribosome, large subunit precursor"/>
    <property type="evidence" value="ECO:0007669"/>
    <property type="project" value="TreeGrafter"/>
</dbReference>
<accession>F4PJR7</accession>
<gene>
    <name evidence="3" type="ORF">DFA_05977</name>
</gene>
<feature type="region of interest" description="Disordered" evidence="2">
    <location>
        <begin position="198"/>
        <end position="278"/>
    </location>
</feature>
<protein>
    <recommendedName>
        <fullName evidence="5">RRP15-like protein</fullName>
    </recommendedName>
</protein>
<evidence type="ECO:0000313" key="4">
    <source>
        <dbReference type="Proteomes" id="UP000007797"/>
    </source>
</evidence>
<dbReference type="OMA" id="FDEDYMY"/>
<evidence type="ECO:0000313" key="3">
    <source>
        <dbReference type="EMBL" id="EGG23841.1"/>
    </source>
</evidence>
<dbReference type="KEGG" id="dfa:DFA_05977"/>
<dbReference type="AlphaFoldDB" id="F4PJR7"/>
<dbReference type="Proteomes" id="UP000007797">
    <property type="component" value="Unassembled WGS sequence"/>
</dbReference>
<organism evidence="3 4">
    <name type="scientific">Cavenderia fasciculata</name>
    <name type="common">Slime mold</name>
    <name type="synonym">Dictyostelium fasciculatum</name>
    <dbReference type="NCBI Taxonomy" id="261658"/>
    <lineage>
        <taxon>Eukaryota</taxon>
        <taxon>Amoebozoa</taxon>
        <taxon>Evosea</taxon>
        <taxon>Eumycetozoa</taxon>
        <taxon>Dictyostelia</taxon>
        <taxon>Acytosteliales</taxon>
        <taxon>Cavenderiaceae</taxon>
        <taxon>Cavenderia</taxon>
    </lineage>
</organism>
<dbReference type="PANTHER" id="PTHR13245">
    <property type="entry name" value="RRP15-LIKE PROTEIN"/>
    <property type="match status" value="1"/>
</dbReference>
<feature type="compositionally biased region" description="Basic residues" evidence="2">
    <location>
        <begin position="22"/>
        <end position="32"/>
    </location>
</feature>
<dbReference type="InterPro" id="IPR012459">
    <property type="entry name" value="Rrp15"/>
</dbReference>
<evidence type="ECO:0000256" key="2">
    <source>
        <dbReference type="SAM" id="MobiDB-lite"/>
    </source>
</evidence>
<evidence type="ECO:0000256" key="1">
    <source>
        <dbReference type="ARBA" id="ARBA00007462"/>
    </source>
</evidence>
<dbReference type="OrthoDB" id="20949at2759"/>
<reference evidence="4" key="1">
    <citation type="journal article" date="2011" name="Genome Res.">
        <title>Phylogeny-wide analysis of social amoeba genomes highlights ancient origins for complex intercellular communication.</title>
        <authorList>
            <person name="Heidel A.J."/>
            <person name="Lawal H.M."/>
            <person name="Felder M."/>
            <person name="Schilde C."/>
            <person name="Helps N.R."/>
            <person name="Tunggal B."/>
            <person name="Rivero F."/>
            <person name="John U."/>
            <person name="Schleicher M."/>
            <person name="Eichinger L."/>
            <person name="Platzer M."/>
            <person name="Noegel A.A."/>
            <person name="Schaap P."/>
            <person name="Gloeckner G."/>
        </authorList>
    </citation>
    <scope>NUCLEOTIDE SEQUENCE [LARGE SCALE GENOMIC DNA]</scope>
    <source>
        <strain evidence="4">SH3</strain>
    </source>
</reference>
<keyword evidence="4" id="KW-1185">Reference proteome</keyword>
<dbReference type="STRING" id="1054147.F4PJR7"/>
<feature type="compositionally biased region" description="Basic and acidic residues" evidence="2">
    <location>
        <begin position="33"/>
        <end position="53"/>
    </location>
</feature>
<proteinExistence type="inferred from homology"/>
<comment type="similarity">
    <text evidence="1">Belongs to the RRP15 family.</text>
</comment>
<feature type="compositionally biased region" description="Acidic residues" evidence="2">
    <location>
        <begin position="54"/>
        <end position="67"/>
    </location>
</feature>
<name>F4PJR7_CACFS</name>
<sequence length="278" mass="32461">MEPSIEKKLGVVSFETREDKKKYRSKKRKERKIKQEKGEKVKRVYKQDYHSSSEDESDSQDESEDSYSDSSSSESEEEEQPKKKQQKKPTQGEKQNQQKNDPDRFSNIMESILRKEPAIVKSGGAPILSKYKKKKTEDEADQEETKKKQKKKRQEKDMVESVSHKKIDVLITSEEREKMRVAKRGVIKLFNAVAKHQLENPVVDADLDDEIDPQKDEMTKNQFLSKLKDKKSTDSKTTNNKKQNVKKENNNGSSWDAFDEDLMSNPKSSQWEEYDNNE</sequence>
<dbReference type="GO" id="GO:0000470">
    <property type="term" value="P:maturation of LSU-rRNA"/>
    <property type="evidence" value="ECO:0007669"/>
    <property type="project" value="TreeGrafter"/>
</dbReference>
<dbReference type="PANTHER" id="PTHR13245:SF14">
    <property type="entry name" value="RRP15-LIKE PROTEIN"/>
    <property type="match status" value="1"/>
</dbReference>
<dbReference type="EMBL" id="GL883007">
    <property type="protein sequence ID" value="EGG23841.1"/>
    <property type="molecule type" value="Genomic_DNA"/>
</dbReference>
<dbReference type="RefSeq" id="XP_004361692.1">
    <property type="nucleotide sequence ID" value="XM_004361635.1"/>
</dbReference>
<dbReference type="Pfam" id="PF07890">
    <property type="entry name" value="Rrp15p"/>
    <property type="match status" value="1"/>
</dbReference>
<dbReference type="GO" id="GO:0000460">
    <property type="term" value="P:maturation of 5.8S rRNA"/>
    <property type="evidence" value="ECO:0007669"/>
    <property type="project" value="TreeGrafter"/>
</dbReference>
<dbReference type="GeneID" id="14876414"/>